<evidence type="ECO:0000313" key="3">
    <source>
        <dbReference type="Proteomes" id="UP000230538"/>
    </source>
</evidence>
<dbReference type="NCBIfam" id="TIGR00277">
    <property type="entry name" value="HDIG"/>
    <property type="match status" value="1"/>
</dbReference>
<accession>A0A2M7WZ30</accession>
<protein>
    <recommendedName>
        <fullName evidence="1">HD domain-containing protein</fullName>
    </recommendedName>
</protein>
<name>A0A2M7WZ30_UNCKA</name>
<dbReference type="CDD" id="cd00077">
    <property type="entry name" value="HDc"/>
    <property type="match status" value="1"/>
</dbReference>
<dbReference type="AlphaFoldDB" id="A0A2M7WZ30"/>
<dbReference type="Gene3D" id="1.10.3210.10">
    <property type="entry name" value="Hypothetical protein af1432"/>
    <property type="match status" value="1"/>
</dbReference>
<organism evidence="2 3">
    <name type="scientific">candidate division WWE3 bacterium CG_4_9_14_3_um_filter_43_9</name>
    <dbReference type="NCBI Taxonomy" id="1975082"/>
    <lineage>
        <taxon>Bacteria</taxon>
        <taxon>Katanobacteria</taxon>
    </lineage>
</organism>
<dbReference type="InterPro" id="IPR006675">
    <property type="entry name" value="HDIG_dom"/>
</dbReference>
<comment type="caution">
    <text evidence="2">The sequence shown here is derived from an EMBL/GenBank/DDBJ whole genome shotgun (WGS) entry which is preliminary data.</text>
</comment>
<dbReference type="SUPFAM" id="SSF109604">
    <property type="entry name" value="HD-domain/PDEase-like"/>
    <property type="match status" value="1"/>
</dbReference>
<gene>
    <name evidence="2" type="ORF">CO181_00395</name>
</gene>
<sequence>MPSPTDIIFKVEQIVKKACRSKANYFKASVWEDHFIPVVTYARKLAHKLKADEEIVMLAALLHDYASVTNKEWVEKHHLVGARLAGEILEKYHYPSDKIERVKHAILTHRGSQKLKRKTLEAEILASADAMAHLAHVHSLFHLAYSIKKLETEEGREFVLAKVKQSYQKLLPEARKIIQPKYDAIVELFEKKALG</sequence>
<proteinExistence type="predicted"/>
<dbReference type="Proteomes" id="UP000230538">
    <property type="component" value="Unassembled WGS sequence"/>
</dbReference>
<dbReference type="InterPro" id="IPR006674">
    <property type="entry name" value="HD_domain"/>
</dbReference>
<evidence type="ECO:0000313" key="2">
    <source>
        <dbReference type="EMBL" id="PJA38456.1"/>
    </source>
</evidence>
<dbReference type="EMBL" id="PFXB01000012">
    <property type="protein sequence ID" value="PJA38456.1"/>
    <property type="molecule type" value="Genomic_DNA"/>
</dbReference>
<evidence type="ECO:0000259" key="1">
    <source>
        <dbReference type="Pfam" id="PF01966"/>
    </source>
</evidence>
<dbReference type="Pfam" id="PF01966">
    <property type="entry name" value="HD"/>
    <property type="match status" value="1"/>
</dbReference>
<reference evidence="3" key="1">
    <citation type="submission" date="2017-09" db="EMBL/GenBank/DDBJ databases">
        <title>Depth-based differentiation of microbial function through sediment-hosted aquifers and enrichment of novel symbionts in the deep terrestrial subsurface.</title>
        <authorList>
            <person name="Probst A.J."/>
            <person name="Ladd B."/>
            <person name="Jarett J.K."/>
            <person name="Geller-Mcgrath D.E."/>
            <person name="Sieber C.M.K."/>
            <person name="Emerson J.B."/>
            <person name="Anantharaman K."/>
            <person name="Thomas B.C."/>
            <person name="Malmstrom R."/>
            <person name="Stieglmeier M."/>
            <person name="Klingl A."/>
            <person name="Woyke T."/>
            <person name="Ryan C.M."/>
            <person name="Banfield J.F."/>
        </authorList>
    </citation>
    <scope>NUCLEOTIDE SEQUENCE [LARGE SCALE GENOMIC DNA]</scope>
</reference>
<dbReference type="InterPro" id="IPR003607">
    <property type="entry name" value="HD/PDEase_dom"/>
</dbReference>
<feature type="domain" description="HD" evidence="1">
    <location>
        <begin position="33"/>
        <end position="131"/>
    </location>
</feature>